<keyword evidence="2" id="KW-1185">Reference proteome</keyword>
<dbReference type="EMBL" id="LFJN01000012">
    <property type="protein sequence ID" value="KPI40476.1"/>
    <property type="molecule type" value="Genomic_DNA"/>
</dbReference>
<evidence type="ECO:0000313" key="2">
    <source>
        <dbReference type="Proteomes" id="UP000038010"/>
    </source>
</evidence>
<dbReference type="Proteomes" id="UP000038010">
    <property type="component" value="Unassembled WGS sequence"/>
</dbReference>
<comment type="caution">
    <text evidence="1">The sequence shown here is derived from an EMBL/GenBank/DDBJ whole genome shotgun (WGS) entry which is preliminary data.</text>
</comment>
<sequence length="333" mass="36641">MDDLSSIPQAGSKAMASELAGLHLVQCSRTLNGIPVEILSKILEYVVADEVHVCVDHHEDKTGTKPWVPDLMLVSDKFNVTAKKAIAKHAQLSFFDTSQFEMHFEAIENHGAQENWRGHLRLTKFPEYLVSEASRLTIIQGNMYCNHLDVGTFPKLRKVTFWLGSIETWPFRVSRLMIAVSRATTDFVATLGQKLTGLVRALADADVLSPGEVTILLSICRGRLLEWTASAADAKMSELMVFHEALRFRLEAGPDSTAALLKRICAVDFGICRSNIGGLSDHTVLIAGFTTESDGKGITTFANLSFHKDRTEVDVNRTALVAVVAELESKLNG</sequence>
<evidence type="ECO:0000313" key="1">
    <source>
        <dbReference type="EMBL" id="KPI40476.1"/>
    </source>
</evidence>
<dbReference type="RefSeq" id="XP_018000439.1">
    <property type="nucleotide sequence ID" value="XM_018148129.1"/>
</dbReference>
<dbReference type="AlphaFoldDB" id="A0A0N1H9R6"/>
<dbReference type="VEuPathDB" id="FungiDB:AB675_7739"/>
<gene>
    <name evidence="1" type="ORF">AB675_7739</name>
</gene>
<dbReference type="GeneID" id="28740009"/>
<name>A0A0N1H9R6_9EURO</name>
<organism evidence="1 2">
    <name type="scientific">Cyphellophora attinorum</name>
    <dbReference type="NCBI Taxonomy" id="1664694"/>
    <lineage>
        <taxon>Eukaryota</taxon>
        <taxon>Fungi</taxon>
        <taxon>Dikarya</taxon>
        <taxon>Ascomycota</taxon>
        <taxon>Pezizomycotina</taxon>
        <taxon>Eurotiomycetes</taxon>
        <taxon>Chaetothyriomycetidae</taxon>
        <taxon>Chaetothyriales</taxon>
        <taxon>Cyphellophoraceae</taxon>
        <taxon>Cyphellophora</taxon>
    </lineage>
</organism>
<protein>
    <submittedName>
        <fullName evidence="1">Uncharacterized protein</fullName>
    </submittedName>
</protein>
<accession>A0A0N1H9R6</accession>
<proteinExistence type="predicted"/>
<reference evidence="1 2" key="1">
    <citation type="submission" date="2015-06" db="EMBL/GenBank/DDBJ databases">
        <title>Draft genome of the ant-associated black yeast Phialophora attae CBS 131958.</title>
        <authorList>
            <person name="Moreno L.F."/>
            <person name="Stielow B.J."/>
            <person name="de Hoog S."/>
            <person name="Vicente V.A."/>
            <person name="Weiss V.A."/>
            <person name="de Vries M."/>
            <person name="Cruz L.M."/>
            <person name="Souza E.M."/>
        </authorList>
    </citation>
    <scope>NUCLEOTIDE SEQUENCE [LARGE SCALE GENOMIC DNA]</scope>
    <source>
        <strain evidence="1 2">CBS 131958</strain>
    </source>
</reference>